<proteinExistence type="predicted"/>
<evidence type="ECO:0000313" key="1">
    <source>
        <dbReference type="EMBL" id="MCW5319652.1"/>
    </source>
</evidence>
<keyword evidence="2" id="KW-1185">Reference proteome</keyword>
<dbReference type="Proteomes" id="UP001208935">
    <property type="component" value="Unassembled WGS sequence"/>
</dbReference>
<accession>A0ABT3KMX0</accession>
<comment type="caution">
    <text evidence="1">The sequence shown here is derived from an EMBL/GenBank/DDBJ whole genome shotgun (WGS) entry which is preliminary data.</text>
</comment>
<gene>
    <name evidence="1" type="ORF">D5039_00180</name>
</gene>
<organism evidence="1 2">
    <name type="scientific">Verminephrobacter aporrectodeae subsp. tuberculatae</name>
    <dbReference type="NCBI Taxonomy" id="1110392"/>
    <lineage>
        <taxon>Bacteria</taxon>
        <taxon>Pseudomonadati</taxon>
        <taxon>Pseudomonadota</taxon>
        <taxon>Betaproteobacteria</taxon>
        <taxon>Burkholderiales</taxon>
        <taxon>Comamonadaceae</taxon>
        <taxon>Verminephrobacter</taxon>
    </lineage>
</organism>
<evidence type="ECO:0008006" key="3">
    <source>
        <dbReference type="Google" id="ProtNLM"/>
    </source>
</evidence>
<dbReference type="InterPro" id="IPR014054">
    <property type="entry name" value="Phage_regulatory_Rha"/>
</dbReference>
<sequence>MRLITLRQGLSDSARSVQMSQSAQATAPTIAIVDGVPTTTSTDVAQHFGKPHRVVLHAIERLIAQLPSAPLRNFVQGVYTLPETGDQQHKMYRLNRDGFTLLAMGFTGKRALQFKLDYIIAFNKMEAAQYAPYAPAHLISNRRWEVCFEDGREVIREIDWNARVIKYVDLPRLLTDPRNPVSSELLVAIQMACIERLSGMAQRKAPRGEAT</sequence>
<dbReference type="EMBL" id="QZCW01000001">
    <property type="protein sequence ID" value="MCW5319652.1"/>
    <property type="molecule type" value="Genomic_DNA"/>
</dbReference>
<name>A0ABT3KMX0_9BURK</name>
<dbReference type="NCBIfam" id="TIGR02681">
    <property type="entry name" value="phage_pRha"/>
    <property type="match status" value="1"/>
</dbReference>
<protein>
    <recommendedName>
        <fullName evidence="3">Phage regulatory protein, rha family</fullName>
    </recommendedName>
</protein>
<dbReference type="Pfam" id="PF09669">
    <property type="entry name" value="Phage_pRha"/>
    <property type="match status" value="1"/>
</dbReference>
<reference evidence="2" key="1">
    <citation type="submission" date="2023-07" db="EMBL/GenBank/DDBJ databases">
        <title>Verminephrobacter genomes.</title>
        <authorList>
            <person name="Lund M.B."/>
        </authorList>
    </citation>
    <scope>NUCLEOTIDE SEQUENCE [LARGE SCALE GENOMIC DNA]</scope>
    <source>
        <strain evidence="2">AtM5-05</strain>
    </source>
</reference>
<evidence type="ECO:0000313" key="2">
    <source>
        <dbReference type="Proteomes" id="UP001208935"/>
    </source>
</evidence>